<proteinExistence type="predicted"/>
<dbReference type="KEGG" id="kme:H0A61_01787"/>
<organism evidence="2 3">
    <name type="scientific">Koleobacter methoxysyntrophicus</name>
    <dbReference type="NCBI Taxonomy" id="2751313"/>
    <lineage>
        <taxon>Bacteria</taxon>
        <taxon>Bacillati</taxon>
        <taxon>Bacillota</taxon>
        <taxon>Clostridia</taxon>
        <taxon>Koleobacterales</taxon>
        <taxon>Koleobacteraceae</taxon>
        <taxon>Koleobacter</taxon>
    </lineage>
</organism>
<feature type="transmembrane region" description="Helical" evidence="1">
    <location>
        <begin position="6"/>
        <end position="27"/>
    </location>
</feature>
<feature type="transmembrane region" description="Helical" evidence="1">
    <location>
        <begin position="135"/>
        <end position="163"/>
    </location>
</feature>
<dbReference type="AlphaFoldDB" id="A0A8A0RNK2"/>
<name>A0A8A0RNK2_9FIRM</name>
<reference evidence="2" key="1">
    <citation type="submission" date="2020-07" db="EMBL/GenBank/DDBJ databases">
        <title>Koleobacter methoxysyntrophicus gen. nov., sp. nov., a novel anaerobic bacterium isolated from deep subsurface oil field and proposal of Koleobacterales ord. nov. in the phylum Firmicutes.</title>
        <authorList>
            <person name="Sakamoto S."/>
            <person name="Tamaki H."/>
        </authorList>
    </citation>
    <scope>NUCLEOTIDE SEQUENCE</scope>
    <source>
        <strain evidence="2">NRmbB1</strain>
    </source>
</reference>
<protein>
    <recommendedName>
        <fullName evidence="4">ECF transporter S component</fullName>
    </recommendedName>
</protein>
<evidence type="ECO:0000256" key="1">
    <source>
        <dbReference type="SAM" id="Phobius"/>
    </source>
</evidence>
<dbReference type="Gene3D" id="1.10.1760.20">
    <property type="match status" value="1"/>
</dbReference>
<evidence type="ECO:0000313" key="2">
    <source>
        <dbReference type="EMBL" id="QSQ09424.1"/>
    </source>
</evidence>
<feature type="transmembrane region" description="Helical" evidence="1">
    <location>
        <begin position="39"/>
        <end position="62"/>
    </location>
</feature>
<evidence type="ECO:0008006" key="4">
    <source>
        <dbReference type="Google" id="ProtNLM"/>
    </source>
</evidence>
<dbReference type="GO" id="GO:0022857">
    <property type="term" value="F:transmembrane transporter activity"/>
    <property type="evidence" value="ECO:0007669"/>
    <property type="project" value="InterPro"/>
</dbReference>
<feature type="transmembrane region" description="Helical" evidence="1">
    <location>
        <begin position="105"/>
        <end position="129"/>
    </location>
</feature>
<keyword evidence="1" id="KW-1133">Transmembrane helix</keyword>
<evidence type="ECO:0000313" key="3">
    <source>
        <dbReference type="Proteomes" id="UP000662904"/>
    </source>
</evidence>
<keyword evidence="1" id="KW-0812">Transmembrane</keyword>
<dbReference type="EMBL" id="CP059066">
    <property type="protein sequence ID" value="QSQ09424.1"/>
    <property type="molecule type" value="Genomic_DNA"/>
</dbReference>
<keyword evidence="3" id="KW-1185">Reference proteome</keyword>
<dbReference type="Pfam" id="PF12822">
    <property type="entry name" value="ECF_trnsprt"/>
    <property type="match status" value="1"/>
</dbReference>
<feature type="transmembrane region" description="Helical" evidence="1">
    <location>
        <begin position="74"/>
        <end position="93"/>
    </location>
</feature>
<dbReference type="Proteomes" id="UP000662904">
    <property type="component" value="Chromosome"/>
</dbReference>
<sequence length="174" mass="18761">MTLRKTILGGFFIGLGIVLPMAFHLVNLGRVFLPMHIPVLMSGFFCGPIIGLIVGFITPLLSGLLTGMPPFMPPTAQGMMVELAAYGFLTGFFHHQLKLNNIVSLLGAMFLGRVVYGLFGALVFPLFGLKGISPIYPITAGLITGLPGIALQLIIIPTTLYFVERGLKTKRLES</sequence>
<keyword evidence="1" id="KW-0472">Membrane</keyword>
<accession>A0A8A0RNK2</accession>
<dbReference type="InterPro" id="IPR024529">
    <property type="entry name" value="ECF_trnsprt_substrate-spec"/>
</dbReference>
<gene>
    <name evidence="2" type="ORF">H0A61_01787</name>
</gene>